<dbReference type="NCBIfam" id="TIGR03544">
    <property type="entry name" value="DivI1A_domain"/>
    <property type="match status" value="1"/>
</dbReference>
<sequence length="149" mass="17457">MPITPLEIRKQEFKKKVRGYDPHEVREFLEMVATEIEGLLRENAGLSERVKDTDSKIEDYRRMEKILQDTLTTTQQAADELKSGAKKEAETIIANARVEAQRFLKEAQTELSKIREETKIIEHQKLLLVSEFRGLLESYLRLLERLEKK</sequence>
<keyword evidence="6" id="KW-0131">Cell cycle</keyword>
<organism evidence="8 9">
    <name type="scientific">candidate division WOR_3 bacterium SM23_42</name>
    <dbReference type="NCBI Taxonomy" id="1703779"/>
    <lineage>
        <taxon>Bacteria</taxon>
        <taxon>Bacteria division WOR-3</taxon>
    </lineage>
</organism>
<keyword evidence="3" id="KW-0963">Cytoplasm</keyword>
<comment type="caution">
    <text evidence="8">The sequence shown here is derived from an EMBL/GenBank/DDBJ whole genome shotgun (WGS) entry which is preliminary data.</text>
</comment>
<evidence type="ECO:0000313" key="9">
    <source>
        <dbReference type="Proteomes" id="UP000051373"/>
    </source>
</evidence>
<name>A0A0S8FQA4_UNCW3</name>
<evidence type="ECO:0000256" key="3">
    <source>
        <dbReference type="ARBA" id="ARBA00022490"/>
    </source>
</evidence>
<proteinExistence type="inferred from homology"/>
<dbReference type="GO" id="GO:0005737">
    <property type="term" value="C:cytoplasm"/>
    <property type="evidence" value="ECO:0007669"/>
    <property type="project" value="UniProtKB-SubCell"/>
</dbReference>
<evidence type="ECO:0000256" key="6">
    <source>
        <dbReference type="ARBA" id="ARBA00023306"/>
    </source>
</evidence>
<dbReference type="Gene3D" id="6.10.250.660">
    <property type="match status" value="1"/>
</dbReference>
<evidence type="ECO:0000256" key="5">
    <source>
        <dbReference type="ARBA" id="ARBA00023054"/>
    </source>
</evidence>
<evidence type="ECO:0008006" key="10">
    <source>
        <dbReference type="Google" id="ProtNLM"/>
    </source>
</evidence>
<evidence type="ECO:0000256" key="2">
    <source>
        <dbReference type="ARBA" id="ARBA00009008"/>
    </source>
</evidence>
<keyword evidence="4" id="KW-0132">Cell division</keyword>
<dbReference type="PANTHER" id="PTHR35794:SF2">
    <property type="entry name" value="CELL DIVISION PROTEIN DIVIVA"/>
    <property type="match status" value="1"/>
</dbReference>
<feature type="coiled-coil region" evidence="7">
    <location>
        <begin position="86"/>
        <end position="149"/>
    </location>
</feature>
<dbReference type="GO" id="GO:0051301">
    <property type="term" value="P:cell division"/>
    <property type="evidence" value="ECO:0007669"/>
    <property type="project" value="UniProtKB-KW"/>
</dbReference>
<evidence type="ECO:0000256" key="7">
    <source>
        <dbReference type="SAM" id="Coils"/>
    </source>
</evidence>
<dbReference type="Proteomes" id="UP000051373">
    <property type="component" value="Unassembled WGS sequence"/>
</dbReference>
<evidence type="ECO:0000313" key="8">
    <source>
        <dbReference type="EMBL" id="KPK62885.1"/>
    </source>
</evidence>
<gene>
    <name evidence="8" type="ORF">AMJ83_09465</name>
</gene>
<protein>
    <recommendedName>
        <fullName evidence="10">Cell division protein DivIVA</fullName>
    </recommendedName>
</protein>
<dbReference type="InterPro" id="IPR007793">
    <property type="entry name" value="DivIVA_fam"/>
</dbReference>
<comment type="subcellular location">
    <subcellularLocation>
        <location evidence="1">Cytoplasm</location>
    </subcellularLocation>
</comment>
<evidence type="ECO:0000256" key="4">
    <source>
        <dbReference type="ARBA" id="ARBA00022618"/>
    </source>
</evidence>
<dbReference type="STRING" id="1703779.AMJ83_09465"/>
<evidence type="ECO:0000256" key="1">
    <source>
        <dbReference type="ARBA" id="ARBA00004496"/>
    </source>
</evidence>
<dbReference type="EMBL" id="LJUJ01000023">
    <property type="protein sequence ID" value="KPK62885.1"/>
    <property type="molecule type" value="Genomic_DNA"/>
</dbReference>
<dbReference type="Pfam" id="PF05103">
    <property type="entry name" value="DivIVA"/>
    <property type="match status" value="1"/>
</dbReference>
<comment type="similarity">
    <text evidence="2">Belongs to the DivIVA family.</text>
</comment>
<dbReference type="InterPro" id="IPR019933">
    <property type="entry name" value="DivIVA_domain"/>
</dbReference>
<dbReference type="PANTHER" id="PTHR35794">
    <property type="entry name" value="CELL DIVISION PROTEIN DIVIVA"/>
    <property type="match status" value="1"/>
</dbReference>
<reference evidence="8 9" key="1">
    <citation type="journal article" date="2015" name="Microbiome">
        <title>Genomic resolution of linkages in carbon, nitrogen, and sulfur cycling among widespread estuary sediment bacteria.</title>
        <authorList>
            <person name="Baker B.J."/>
            <person name="Lazar C.S."/>
            <person name="Teske A.P."/>
            <person name="Dick G.J."/>
        </authorList>
    </citation>
    <scope>NUCLEOTIDE SEQUENCE [LARGE SCALE GENOMIC DNA]</scope>
    <source>
        <strain evidence="8">SM23_42</strain>
    </source>
</reference>
<accession>A0A0S8FQA4</accession>
<dbReference type="AlphaFoldDB" id="A0A0S8FQA4"/>
<keyword evidence="5 7" id="KW-0175">Coiled coil</keyword>